<comment type="caution">
    <text evidence="1">The sequence shown here is derived from an EMBL/GenBank/DDBJ whole genome shotgun (WGS) entry which is preliminary data.</text>
</comment>
<name>A0A316E9D0_9FLAO</name>
<evidence type="ECO:0000313" key="2">
    <source>
        <dbReference type="Proteomes" id="UP000245667"/>
    </source>
</evidence>
<evidence type="ECO:0000313" key="1">
    <source>
        <dbReference type="EMBL" id="PWK25353.1"/>
    </source>
</evidence>
<gene>
    <name evidence="1" type="ORF">LX92_00092</name>
</gene>
<accession>A0A316E9D0</accession>
<dbReference type="AlphaFoldDB" id="A0A316E9D0"/>
<organism evidence="1 2">
    <name type="scientific">Maribacter polysiphoniae</name>
    <dbReference type="NCBI Taxonomy" id="429344"/>
    <lineage>
        <taxon>Bacteria</taxon>
        <taxon>Pseudomonadati</taxon>
        <taxon>Bacteroidota</taxon>
        <taxon>Flavobacteriia</taxon>
        <taxon>Flavobacteriales</taxon>
        <taxon>Flavobacteriaceae</taxon>
        <taxon>Maribacter</taxon>
    </lineage>
</organism>
<proteinExistence type="predicted"/>
<dbReference type="Proteomes" id="UP000245667">
    <property type="component" value="Unassembled WGS sequence"/>
</dbReference>
<dbReference type="EMBL" id="QGGQ01000001">
    <property type="protein sequence ID" value="PWK25353.1"/>
    <property type="molecule type" value="Genomic_DNA"/>
</dbReference>
<reference evidence="1 2" key="1">
    <citation type="submission" date="2018-05" db="EMBL/GenBank/DDBJ databases">
        <title>Genomic Encyclopedia of Archaeal and Bacterial Type Strains, Phase II (KMG-II): from individual species to whole genera.</title>
        <authorList>
            <person name="Goeker M."/>
        </authorList>
    </citation>
    <scope>NUCLEOTIDE SEQUENCE [LARGE SCALE GENOMIC DNA]</scope>
    <source>
        <strain evidence="1 2">DSM 23514</strain>
    </source>
</reference>
<sequence length="70" mass="8053">MKQWQSAFGLVTFKNNDIVTALVDPYTIQTNASGDLIKLMLPKNEGFFYFDIFILIDTVNYEFRSPHSST</sequence>
<protein>
    <submittedName>
        <fullName evidence="1">Uncharacterized protein</fullName>
    </submittedName>
</protein>